<accession>A0A2H0BLF9</accession>
<dbReference type="PANTHER" id="PTHR13887">
    <property type="entry name" value="GLUTATHIONE S-TRANSFERASE KAPPA"/>
    <property type="match status" value="1"/>
</dbReference>
<evidence type="ECO:0000256" key="6">
    <source>
        <dbReference type="SAM" id="Phobius"/>
    </source>
</evidence>
<evidence type="ECO:0000259" key="7">
    <source>
        <dbReference type="Pfam" id="PF13462"/>
    </source>
</evidence>
<evidence type="ECO:0000256" key="3">
    <source>
        <dbReference type="ARBA" id="ARBA00023002"/>
    </source>
</evidence>
<dbReference type="AlphaFoldDB" id="A0A2H0BLF9"/>
<evidence type="ECO:0000313" key="9">
    <source>
        <dbReference type="Proteomes" id="UP000229334"/>
    </source>
</evidence>
<gene>
    <name evidence="8" type="ORF">COX02_00260</name>
</gene>
<keyword evidence="2" id="KW-0732">Signal</keyword>
<dbReference type="Gene3D" id="3.40.30.10">
    <property type="entry name" value="Glutaredoxin"/>
    <property type="match status" value="1"/>
</dbReference>
<dbReference type="InterPro" id="IPR036249">
    <property type="entry name" value="Thioredoxin-like_sf"/>
</dbReference>
<keyword evidence="6" id="KW-1133">Transmembrane helix</keyword>
<keyword evidence="6" id="KW-0812">Transmembrane</keyword>
<organism evidence="8 9">
    <name type="scientific">Candidatus Vogelbacteria bacterium CG22_combo_CG10-13_8_21_14_all_37_9</name>
    <dbReference type="NCBI Taxonomy" id="1975046"/>
    <lineage>
        <taxon>Bacteria</taxon>
        <taxon>Candidatus Vogeliibacteriota</taxon>
    </lineage>
</organism>
<feature type="transmembrane region" description="Helical" evidence="6">
    <location>
        <begin position="6"/>
        <end position="25"/>
    </location>
</feature>
<dbReference type="PANTHER" id="PTHR13887:SF14">
    <property type="entry name" value="DISULFIDE BOND FORMATION PROTEIN D"/>
    <property type="match status" value="1"/>
</dbReference>
<dbReference type="Proteomes" id="UP000229334">
    <property type="component" value="Unassembled WGS sequence"/>
</dbReference>
<keyword evidence="6" id="KW-0472">Membrane</keyword>
<dbReference type="Pfam" id="PF13462">
    <property type="entry name" value="Thioredoxin_4"/>
    <property type="match status" value="1"/>
</dbReference>
<evidence type="ECO:0000256" key="5">
    <source>
        <dbReference type="ARBA" id="ARBA00023284"/>
    </source>
</evidence>
<dbReference type="InterPro" id="IPR012336">
    <property type="entry name" value="Thioredoxin-like_fold"/>
</dbReference>
<evidence type="ECO:0000256" key="1">
    <source>
        <dbReference type="ARBA" id="ARBA00005791"/>
    </source>
</evidence>
<evidence type="ECO:0000256" key="4">
    <source>
        <dbReference type="ARBA" id="ARBA00023157"/>
    </source>
</evidence>
<proteinExistence type="inferred from homology"/>
<evidence type="ECO:0000256" key="2">
    <source>
        <dbReference type="ARBA" id="ARBA00022729"/>
    </source>
</evidence>
<keyword evidence="3" id="KW-0560">Oxidoreductase</keyword>
<evidence type="ECO:0000313" key="8">
    <source>
        <dbReference type="EMBL" id="PIP58434.1"/>
    </source>
</evidence>
<comment type="caution">
    <text evidence="8">The sequence shown here is derived from an EMBL/GenBank/DDBJ whole genome shotgun (WGS) entry which is preliminary data.</text>
</comment>
<protein>
    <recommendedName>
        <fullName evidence="7">Thioredoxin-like fold domain-containing protein</fullName>
    </recommendedName>
</protein>
<dbReference type="GO" id="GO:0016491">
    <property type="term" value="F:oxidoreductase activity"/>
    <property type="evidence" value="ECO:0007669"/>
    <property type="project" value="UniProtKB-KW"/>
</dbReference>
<keyword evidence="4" id="KW-1015">Disulfide bond</keyword>
<keyword evidence="5" id="KW-0676">Redox-active center</keyword>
<feature type="domain" description="Thioredoxin-like fold" evidence="7">
    <location>
        <begin position="62"/>
        <end position="205"/>
    </location>
</feature>
<sequence>MKKEQLYLTIVVLIAIALLLGANLWTKNETAEISQVNLNLNQTETVNNTNDLDSMSAISASDHIKGSLSAPVKIVVYSDLECPYCKFFHFELMKAYEEFGPSGQLAIVFRHFPIDSLHSKARTEAQAAECIAEIGGNDKFWLFLDKLFAETPSNNGLELERLPALAKMVGINTEAFQNCLDSNKYANKIGSSVVEAEKIGAQGTPFSVVITKTGKTPLGGFVKYPEFRSLITAGLE</sequence>
<name>A0A2H0BLF9_9BACT</name>
<comment type="similarity">
    <text evidence="1">Belongs to the thioredoxin family. DsbA subfamily.</text>
</comment>
<dbReference type="SUPFAM" id="SSF52833">
    <property type="entry name" value="Thioredoxin-like"/>
    <property type="match status" value="1"/>
</dbReference>
<dbReference type="EMBL" id="PCSX01000007">
    <property type="protein sequence ID" value="PIP58434.1"/>
    <property type="molecule type" value="Genomic_DNA"/>
</dbReference>
<reference evidence="8 9" key="1">
    <citation type="submission" date="2017-09" db="EMBL/GenBank/DDBJ databases">
        <title>Depth-based differentiation of microbial function through sediment-hosted aquifers and enrichment of novel symbionts in the deep terrestrial subsurface.</title>
        <authorList>
            <person name="Probst A.J."/>
            <person name="Ladd B."/>
            <person name="Jarett J.K."/>
            <person name="Geller-Mcgrath D.E."/>
            <person name="Sieber C.M."/>
            <person name="Emerson J.B."/>
            <person name="Anantharaman K."/>
            <person name="Thomas B.C."/>
            <person name="Malmstrom R."/>
            <person name="Stieglmeier M."/>
            <person name="Klingl A."/>
            <person name="Woyke T."/>
            <person name="Ryan C.M."/>
            <person name="Banfield J.F."/>
        </authorList>
    </citation>
    <scope>NUCLEOTIDE SEQUENCE [LARGE SCALE GENOMIC DNA]</scope>
    <source>
        <strain evidence="8">CG22_combo_CG10-13_8_21_14_all_37_9</strain>
    </source>
</reference>